<evidence type="ECO:0000256" key="5">
    <source>
        <dbReference type="ARBA" id="ARBA00025933"/>
    </source>
</evidence>
<keyword evidence="13" id="KW-1185">Reference proteome</keyword>
<keyword evidence="4 8" id="KW-0975">Bacterial flagellum</keyword>
<dbReference type="Pfam" id="PF06429">
    <property type="entry name" value="Flg_bbr_C"/>
    <property type="match status" value="1"/>
</dbReference>
<dbReference type="AlphaFoldDB" id="A0A094Z325"/>
<proteinExistence type="inferred from homology"/>
<sequence length="262" mass="27911">MKAFTIAAAGMSAQQTNLEIIANNIANINTTGYKRARAEFADFLYQAEKAAGSPSQSADQSVVPEGINIGSGVQISSVRNVYTQGELVHTGNSLDLALVGRGWFQVETPDKTVMYTRAGSFNIDSKGQLVTSDGNTLLPGITIPEEARELTVSRSGQIMAVTGKNSDFQPLGQLLIANFVNEAGLRNIGDNLVARTSVSGEAIISSPDDAGFAHIKQGYLEASNVDAVKEISEMISAQRAYEMNSKVIQAADEMSSLVSKMR</sequence>
<dbReference type="EMBL" id="JMTK01000002">
    <property type="protein sequence ID" value="KJZ82018.1"/>
    <property type="molecule type" value="Genomic_DNA"/>
</dbReference>
<keyword evidence="12" id="KW-0966">Cell projection</keyword>
<reference evidence="12 13" key="1">
    <citation type="journal article" date="2015" name="Phytopathology">
        <title>Genomes of Candidatus Liberibacter solanacearum haplotype A from New Zealand and the USA suggest significant genome plasticity in the species.</title>
        <authorList>
            <person name="Thompson S.M."/>
            <person name="Johnson C.P."/>
            <person name="Lu A.Y."/>
            <person name="Frampton R.A."/>
            <person name="Sullivan K.L."/>
            <person name="Fiers M.W."/>
            <person name="Crowhurst R.N."/>
            <person name="Pitman A.R."/>
            <person name="Scott I."/>
            <person name="Gudmestad N.C."/>
            <person name="Smith G.R."/>
        </authorList>
    </citation>
    <scope>NUCLEOTIDE SEQUENCE [LARGE SCALE GENOMIC DNA]</scope>
    <source>
        <strain evidence="12 13">LsoNZ1</strain>
    </source>
</reference>
<dbReference type="PATRIC" id="fig|556287.8.peg.743"/>
<dbReference type="InterPro" id="IPR053967">
    <property type="entry name" value="LlgE_F_G-like_D1"/>
</dbReference>
<evidence type="ECO:0000256" key="6">
    <source>
        <dbReference type="ARBA" id="ARBA00032912"/>
    </source>
</evidence>
<dbReference type="Pfam" id="PF00460">
    <property type="entry name" value="Flg_bb_rod"/>
    <property type="match status" value="1"/>
</dbReference>
<comment type="subcellular location">
    <subcellularLocation>
        <location evidence="1 8">Bacterial flagellum basal body</location>
    </subcellularLocation>
</comment>
<dbReference type="PANTHER" id="PTHR30435">
    <property type="entry name" value="FLAGELLAR PROTEIN"/>
    <property type="match status" value="1"/>
</dbReference>
<dbReference type="SUPFAM" id="SSF117143">
    <property type="entry name" value="Flagellar hook protein flgE"/>
    <property type="match status" value="1"/>
</dbReference>
<dbReference type="InterPro" id="IPR019776">
    <property type="entry name" value="Flagellar_basal_body_rod_CS"/>
</dbReference>
<evidence type="ECO:0000259" key="11">
    <source>
        <dbReference type="Pfam" id="PF22692"/>
    </source>
</evidence>
<dbReference type="PANTHER" id="PTHR30435:SF19">
    <property type="entry name" value="FLAGELLAR BASAL-BODY ROD PROTEIN FLGG"/>
    <property type="match status" value="1"/>
</dbReference>
<protein>
    <recommendedName>
        <fullName evidence="3 7">Flagellar basal-body rod protein FlgG</fullName>
    </recommendedName>
    <alternativeName>
        <fullName evidence="6 8">Distal rod protein</fullName>
    </alternativeName>
</protein>
<evidence type="ECO:0000256" key="8">
    <source>
        <dbReference type="RuleBase" id="RU362116"/>
    </source>
</evidence>
<organism evidence="12 13">
    <name type="scientific">Candidatus Liberibacter solanacearum</name>
    <dbReference type="NCBI Taxonomy" id="556287"/>
    <lineage>
        <taxon>Bacteria</taxon>
        <taxon>Pseudomonadati</taxon>
        <taxon>Pseudomonadota</taxon>
        <taxon>Alphaproteobacteria</taxon>
        <taxon>Hyphomicrobiales</taxon>
        <taxon>Rhizobiaceae</taxon>
        <taxon>Liberibacter</taxon>
    </lineage>
</organism>
<dbReference type="PROSITE" id="PS00588">
    <property type="entry name" value="FLAGELLA_BB_ROD"/>
    <property type="match status" value="1"/>
</dbReference>
<evidence type="ECO:0000259" key="10">
    <source>
        <dbReference type="Pfam" id="PF06429"/>
    </source>
</evidence>
<dbReference type="InterPro" id="IPR010930">
    <property type="entry name" value="Flg_bb/hook_C_dom"/>
</dbReference>
<evidence type="ECO:0000313" key="12">
    <source>
        <dbReference type="EMBL" id="KJZ82018.1"/>
    </source>
</evidence>
<evidence type="ECO:0000256" key="7">
    <source>
        <dbReference type="NCBIfam" id="TIGR02488"/>
    </source>
</evidence>
<dbReference type="InterPro" id="IPR012834">
    <property type="entry name" value="FlgG_G_neg"/>
</dbReference>
<dbReference type="RefSeq" id="WP_034442386.1">
    <property type="nucleotide sequence ID" value="NZ_JMTK01000002.1"/>
</dbReference>
<dbReference type="InterPro" id="IPR037925">
    <property type="entry name" value="FlgE/F/G-like"/>
</dbReference>
<accession>A0A094Z325</accession>
<dbReference type="NCBIfam" id="TIGR03506">
    <property type="entry name" value="FlgEFG_subfam"/>
    <property type="match status" value="2"/>
</dbReference>
<dbReference type="Proteomes" id="UP000033731">
    <property type="component" value="Unassembled WGS sequence"/>
</dbReference>
<dbReference type="GO" id="GO:0009426">
    <property type="term" value="C:bacterial-type flagellum basal body, distal rod"/>
    <property type="evidence" value="ECO:0007669"/>
    <property type="project" value="UniProtKB-UniRule"/>
</dbReference>
<evidence type="ECO:0000256" key="4">
    <source>
        <dbReference type="ARBA" id="ARBA00023143"/>
    </source>
</evidence>
<dbReference type="InterPro" id="IPR001444">
    <property type="entry name" value="Flag_bb_rod_N"/>
</dbReference>
<dbReference type="NCBIfam" id="TIGR02488">
    <property type="entry name" value="flgG_G_neg"/>
    <property type="match status" value="1"/>
</dbReference>
<feature type="domain" description="Flagellar basal body rod protein N-terminal" evidence="9">
    <location>
        <begin position="6"/>
        <end position="34"/>
    </location>
</feature>
<evidence type="ECO:0000256" key="1">
    <source>
        <dbReference type="ARBA" id="ARBA00004117"/>
    </source>
</evidence>
<keyword evidence="12" id="KW-0969">Cilium</keyword>
<dbReference type="GO" id="GO:0071978">
    <property type="term" value="P:bacterial-type flagellum-dependent swarming motility"/>
    <property type="evidence" value="ECO:0007669"/>
    <property type="project" value="TreeGrafter"/>
</dbReference>
<keyword evidence="12" id="KW-0282">Flagellum</keyword>
<feature type="domain" description="Flagellar hook protein FlgE/F/G-like D1" evidence="11">
    <location>
        <begin position="97"/>
        <end position="160"/>
    </location>
</feature>
<comment type="subunit">
    <text evidence="5 8">The basal body constitutes a major portion of the flagellar organelle and consists of four rings (L,P,S, and M) mounted on a central rod. The rod consists of about 26 subunits of FlgG in the distal portion, and FlgB, FlgC and FlgF are thought to build up the proximal portion of the rod with about 6 subunits each.</text>
</comment>
<evidence type="ECO:0000256" key="3">
    <source>
        <dbReference type="ARBA" id="ARBA00017948"/>
    </source>
</evidence>
<feature type="domain" description="Flagellar basal-body/hook protein C-terminal" evidence="10">
    <location>
        <begin position="216"/>
        <end position="256"/>
    </location>
</feature>
<evidence type="ECO:0000259" key="9">
    <source>
        <dbReference type="Pfam" id="PF00460"/>
    </source>
</evidence>
<dbReference type="Pfam" id="PF22692">
    <property type="entry name" value="LlgE_F_G_D1"/>
    <property type="match status" value="1"/>
</dbReference>
<evidence type="ECO:0000256" key="2">
    <source>
        <dbReference type="ARBA" id="ARBA00009677"/>
    </source>
</evidence>
<evidence type="ECO:0000313" key="13">
    <source>
        <dbReference type="Proteomes" id="UP000033731"/>
    </source>
</evidence>
<comment type="caution">
    <text evidence="12">The sequence shown here is derived from an EMBL/GenBank/DDBJ whole genome shotgun (WGS) entry which is preliminary data.</text>
</comment>
<dbReference type="InterPro" id="IPR020013">
    <property type="entry name" value="Flagellar_FlgE/F/G"/>
</dbReference>
<comment type="similarity">
    <text evidence="2 8">Belongs to the flagella basal body rod proteins family.</text>
</comment>
<name>A0A094Z325_9HYPH</name>
<gene>
    <name evidence="12" type="ORF">DJ66_0751</name>
</gene>